<name>A0AAV6LGD0_9ERIC</name>
<evidence type="ECO:0000313" key="1">
    <source>
        <dbReference type="EMBL" id="KAG5563124.1"/>
    </source>
</evidence>
<proteinExistence type="predicted"/>
<dbReference type="AlphaFoldDB" id="A0AAV6LGD0"/>
<dbReference type="PANTHER" id="PTHR21373:SF0">
    <property type="entry name" value="N-ALPHA-ACETYLTRANSFERASE 35, NATC AUXILIARY SUBUNIT"/>
    <property type="match status" value="1"/>
</dbReference>
<dbReference type="PANTHER" id="PTHR21373">
    <property type="entry name" value="GLUCOSE REPRESSIBLE PROTEIN MAK10"/>
    <property type="match status" value="1"/>
</dbReference>
<accession>A0AAV6LGD0</accession>
<reference evidence="1" key="1">
    <citation type="submission" date="2020-08" db="EMBL/GenBank/DDBJ databases">
        <title>Plant Genome Project.</title>
        <authorList>
            <person name="Zhang R.-G."/>
        </authorList>
    </citation>
    <scope>NUCLEOTIDE SEQUENCE</scope>
    <source>
        <strain evidence="1">WSP0</strain>
        <tissue evidence="1">Leaf</tissue>
    </source>
</reference>
<dbReference type="Proteomes" id="UP000823749">
    <property type="component" value="Chromosome 2"/>
</dbReference>
<sequence>MDPKMDSGIVRRYYSEAIDSGVAAAAPVPLSSDRTIDVQCVIDIMDHLLACEVHSLFQIRIHIPLFLVIGATYNSVVSVVSDEEDLFTMTYGLSLKGDGDEKCLSMLYAVEETISRQLRAHKAPPSKRRVVEGSHYHHHLTSILMSEAQNIWHLDTFVGLTV</sequence>
<keyword evidence="2" id="KW-1185">Reference proteome</keyword>
<protein>
    <submittedName>
        <fullName evidence="1">Uncharacterized protein</fullName>
    </submittedName>
</protein>
<gene>
    <name evidence="1" type="ORF">RHGRI_005767</name>
</gene>
<dbReference type="GO" id="GO:0031417">
    <property type="term" value="C:NatC complex"/>
    <property type="evidence" value="ECO:0007669"/>
    <property type="project" value="InterPro"/>
</dbReference>
<dbReference type="InterPro" id="IPR007244">
    <property type="entry name" value="Naa35_N"/>
</dbReference>
<dbReference type="EMBL" id="JACTNZ010000002">
    <property type="protein sequence ID" value="KAG5563124.1"/>
    <property type="molecule type" value="Genomic_DNA"/>
</dbReference>
<comment type="caution">
    <text evidence="1">The sequence shown here is derived from an EMBL/GenBank/DDBJ whole genome shotgun (WGS) entry which is preliminary data.</text>
</comment>
<evidence type="ECO:0000313" key="2">
    <source>
        <dbReference type="Proteomes" id="UP000823749"/>
    </source>
</evidence>
<organism evidence="1 2">
    <name type="scientific">Rhododendron griersonianum</name>
    <dbReference type="NCBI Taxonomy" id="479676"/>
    <lineage>
        <taxon>Eukaryota</taxon>
        <taxon>Viridiplantae</taxon>
        <taxon>Streptophyta</taxon>
        <taxon>Embryophyta</taxon>
        <taxon>Tracheophyta</taxon>
        <taxon>Spermatophyta</taxon>
        <taxon>Magnoliopsida</taxon>
        <taxon>eudicotyledons</taxon>
        <taxon>Gunneridae</taxon>
        <taxon>Pentapetalae</taxon>
        <taxon>asterids</taxon>
        <taxon>Ericales</taxon>
        <taxon>Ericaceae</taxon>
        <taxon>Ericoideae</taxon>
        <taxon>Rhodoreae</taxon>
        <taxon>Rhododendron</taxon>
    </lineage>
</organism>